<comment type="caution">
    <text evidence="12">The sequence shown here is derived from an EMBL/GenBank/DDBJ whole genome shotgun (WGS) entry which is preliminary data.</text>
</comment>
<dbReference type="EMBL" id="BRXZ01000858">
    <property type="protein sequence ID" value="GMH55892.1"/>
    <property type="molecule type" value="Genomic_DNA"/>
</dbReference>
<name>A0A9W7DUY4_9STRA</name>
<keyword evidence="13" id="KW-1185">Reference proteome</keyword>
<dbReference type="SMART" id="SM01381">
    <property type="entry name" value="7TM_GPCR_Srsx"/>
    <property type="match status" value="1"/>
</dbReference>
<feature type="domain" description="G-protein coupled receptors family 1 profile" evidence="11">
    <location>
        <begin position="42"/>
        <end position="304"/>
    </location>
</feature>
<organism evidence="12 13">
    <name type="scientific">Triparma retinervis</name>
    <dbReference type="NCBI Taxonomy" id="2557542"/>
    <lineage>
        <taxon>Eukaryota</taxon>
        <taxon>Sar</taxon>
        <taxon>Stramenopiles</taxon>
        <taxon>Ochrophyta</taxon>
        <taxon>Bolidophyceae</taxon>
        <taxon>Parmales</taxon>
        <taxon>Triparmaceae</taxon>
        <taxon>Triparma</taxon>
    </lineage>
</organism>
<keyword evidence="2" id="KW-1003">Cell membrane</keyword>
<keyword evidence="6 10" id="KW-0472">Membrane</keyword>
<evidence type="ECO:0000256" key="2">
    <source>
        <dbReference type="ARBA" id="ARBA00022475"/>
    </source>
</evidence>
<protein>
    <recommendedName>
        <fullName evidence="11">G-protein coupled receptors family 1 profile domain-containing protein</fullName>
    </recommendedName>
</protein>
<evidence type="ECO:0000256" key="9">
    <source>
        <dbReference type="RuleBase" id="RU000688"/>
    </source>
</evidence>
<evidence type="ECO:0000313" key="12">
    <source>
        <dbReference type="EMBL" id="GMH55892.1"/>
    </source>
</evidence>
<keyword evidence="7 9" id="KW-0675">Receptor</keyword>
<feature type="transmembrane region" description="Helical" evidence="10">
    <location>
        <begin position="28"/>
        <end position="50"/>
    </location>
</feature>
<keyword evidence="3 9" id="KW-0812">Transmembrane</keyword>
<evidence type="ECO:0000256" key="10">
    <source>
        <dbReference type="SAM" id="Phobius"/>
    </source>
</evidence>
<dbReference type="PANTHER" id="PTHR24228:SF59">
    <property type="entry name" value="NEUROPEPTIDE RECEPTOR 15"/>
    <property type="match status" value="1"/>
</dbReference>
<dbReference type="InterPro" id="IPR017452">
    <property type="entry name" value="GPCR_Rhodpsn_7TM"/>
</dbReference>
<evidence type="ECO:0000256" key="7">
    <source>
        <dbReference type="ARBA" id="ARBA00023170"/>
    </source>
</evidence>
<dbReference type="OrthoDB" id="10044919at2759"/>
<evidence type="ECO:0000259" key="11">
    <source>
        <dbReference type="PROSITE" id="PS50262"/>
    </source>
</evidence>
<comment type="subcellular location">
    <subcellularLocation>
        <location evidence="1">Cell membrane</location>
        <topology evidence="1">Multi-pass membrane protein</topology>
    </subcellularLocation>
</comment>
<dbReference type="Gene3D" id="1.20.1070.10">
    <property type="entry name" value="Rhodopsin 7-helix transmembrane proteins"/>
    <property type="match status" value="1"/>
</dbReference>
<dbReference type="Proteomes" id="UP001165082">
    <property type="component" value="Unassembled WGS sequence"/>
</dbReference>
<dbReference type="Pfam" id="PF00001">
    <property type="entry name" value="7tm_1"/>
    <property type="match status" value="1"/>
</dbReference>
<dbReference type="GO" id="GO:0005886">
    <property type="term" value="C:plasma membrane"/>
    <property type="evidence" value="ECO:0007669"/>
    <property type="project" value="UniProtKB-SubCell"/>
</dbReference>
<feature type="transmembrane region" description="Helical" evidence="10">
    <location>
        <begin position="190"/>
        <end position="211"/>
    </location>
</feature>
<gene>
    <name evidence="12" type="ORF">TrRE_jg11161</name>
</gene>
<evidence type="ECO:0000256" key="8">
    <source>
        <dbReference type="ARBA" id="ARBA00023224"/>
    </source>
</evidence>
<feature type="transmembrane region" description="Helical" evidence="10">
    <location>
        <begin position="144"/>
        <end position="161"/>
    </location>
</feature>
<keyword evidence="4 10" id="KW-1133">Transmembrane helix</keyword>
<keyword evidence="5 9" id="KW-0297">G-protein coupled receptor</keyword>
<dbReference type="PRINTS" id="PR00237">
    <property type="entry name" value="GPCRRHODOPSN"/>
</dbReference>
<comment type="similarity">
    <text evidence="9">Belongs to the G-protein coupled receptor 1 family.</text>
</comment>
<evidence type="ECO:0000256" key="1">
    <source>
        <dbReference type="ARBA" id="ARBA00004651"/>
    </source>
</evidence>
<dbReference type="InterPro" id="IPR000276">
    <property type="entry name" value="GPCR_Rhodpsn"/>
</dbReference>
<dbReference type="GO" id="GO:0004930">
    <property type="term" value="F:G protein-coupled receptor activity"/>
    <property type="evidence" value="ECO:0007669"/>
    <property type="project" value="UniProtKB-KW"/>
</dbReference>
<evidence type="ECO:0000256" key="5">
    <source>
        <dbReference type="ARBA" id="ARBA00023040"/>
    </source>
</evidence>
<evidence type="ECO:0000256" key="4">
    <source>
        <dbReference type="ARBA" id="ARBA00022989"/>
    </source>
</evidence>
<evidence type="ECO:0000256" key="3">
    <source>
        <dbReference type="ARBA" id="ARBA00022692"/>
    </source>
</evidence>
<evidence type="ECO:0000256" key="6">
    <source>
        <dbReference type="ARBA" id="ARBA00023136"/>
    </source>
</evidence>
<feature type="transmembrane region" description="Helical" evidence="10">
    <location>
        <begin position="248"/>
        <end position="267"/>
    </location>
</feature>
<dbReference type="PROSITE" id="PS50262">
    <property type="entry name" value="G_PROTEIN_RECEP_F1_2"/>
    <property type="match status" value="1"/>
</dbReference>
<accession>A0A9W7DUY4</accession>
<feature type="transmembrane region" description="Helical" evidence="10">
    <location>
        <begin position="287"/>
        <end position="307"/>
    </location>
</feature>
<dbReference type="SUPFAM" id="SSF81321">
    <property type="entry name" value="Family A G protein-coupled receptor-like"/>
    <property type="match status" value="1"/>
</dbReference>
<dbReference type="AlphaFoldDB" id="A0A9W7DUY4"/>
<dbReference type="PROSITE" id="PS00237">
    <property type="entry name" value="G_PROTEIN_RECEP_F1_1"/>
    <property type="match status" value="1"/>
</dbReference>
<dbReference type="CDD" id="cd00637">
    <property type="entry name" value="7tm_classA_rhodopsin-like"/>
    <property type="match status" value="1"/>
</dbReference>
<feature type="transmembrane region" description="Helical" evidence="10">
    <location>
        <begin position="104"/>
        <end position="123"/>
    </location>
</feature>
<sequence length="362" mass="40275">MSNSTWTSEKWDPSNPPEISWIGGAVEWSIVTVFVSAIGCLLSPLLFFAIYQKSKVQNTANILIAIMSLTDFVNSLLGLFYFGATLALGKYPVGEGKVFCHLQGTLYPALAMTTFYILGLLTYERYRVIVVNKKIDQKKCLQSVALVFFVLLIYSALPWLTDDKIGYDELKATGAACFCGGGEGKFEHDALLFTNVCLFSITIAVMVSFYAKIYYHIKKVFTSVKSGDEEEAVGKKKKKGGTPKEVKILYQFIFITAFFLCCWAALATQWLLNSLGGMFIYEPHLDGLVGFGCHLNSAFNPVIYGAMNKTLRNAMYDVLPETLSHWMYEKTYGKTGHAKNERVLSTSMANSDDASGESEEHD</sequence>
<feature type="transmembrane region" description="Helical" evidence="10">
    <location>
        <begin position="62"/>
        <end position="84"/>
    </location>
</feature>
<evidence type="ECO:0000313" key="13">
    <source>
        <dbReference type="Proteomes" id="UP001165082"/>
    </source>
</evidence>
<dbReference type="PANTHER" id="PTHR24228">
    <property type="entry name" value="B2 BRADYKININ RECEPTOR/ANGIOTENSIN II RECEPTOR"/>
    <property type="match status" value="1"/>
</dbReference>
<proteinExistence type="inferred from homology"/>
<keyword evidence="8 9" id="KW-0807">Transducer</keyword>
<reference evidence="12" key="1">
    <citation type="submission" date="2022-07" db="EMBL/GenBank/DDBJ databases">
        <title>Genome analysis of Parmales, a sister group of diatoms, reveals the evolutionary specialization of diatoms from phago-mixotrophs to photoautotrophs.</title>
        <authorList>
            <person name="Ban H."/>
            <person name="Sato S."/>
            <person name="Yoshikawa S."/>
            <person name="Kazumasa Y."/>
            <person name="Nakamura Y."/>
            <person name="Ichinomiya M."/>
            <person name="Saitoh K."/>
            <person name="Sato N."/>
            <person name="Blanc-Mathieu R."/>
            <person name="Endo H."/>
            <person name="Kuwata A."/>
            <person name="Ogata H."/>
        </authorList>
    </citation>
    <scope>NUCLEOTIDE SEQUENCE</scope>
</reference>